<accession>A0A8J4D6Z1</accession>
<name>A0A8J4D6Z1_9CHLO</name>
<comment type="caution">
    <text evidence="1">The sequence shown here is derived from an EMBL/GenBank/DDBJ whole genome shotgun (WGS) entry which is preliminary data.</text>
</comment>
<dbReference type="Proteomes" id="UP000747110">
    <property type="component" value="Unassembled WGS sequence"/>
</dbReference>
<organism evidence="1 2">
    <name type="scientific">Volvox reticuliferus</name>
    <dbReference type="NCBI Taxonomy" id="1737510"/>
    <lineage>
        <taxon>Eukaryota</taxon>
        <taxon>Viridiplantae</taxon>
        <taxon>Chlorophyta</taxon>
        <taxon>core chlorophytes</taxon>
        <taxon>Chlorophyceae</taxon>
        <taxon>CS clade</taxon>
        <taxon>Chlamydomonadales</taxon>
        <taxon>Volvocaceae</taxon>
        <taxon>Volvox</taxon>
    </lineage>
</organism>
<gene>
    <name evidence="1" type="ORF">Vretifemale_4501</name>
</gene>
<keyword evidence="2" id="KW-1185">Reference proteome</keyword>
<evidence type="ECO:0000313" key="1">
    <source>
        <dbReference type="EMBL" id="GIL74502.1"/>
    </source>
</evidence>
<evidence type="ECO:0000313" key="2">
    <source>
        <dbReference type="Proteomes" id="UP000747110"/>
    </source>
</evidence>
<dbReference type="EMBL" id="BNCP01000006">
    <property type="protein sequence ID" value="GIL74502.1"/>
    <property type="molecule type" value="Genomic_DNA"/>
</dbReference>
<reference evidence="1" key="1">
    <citation type="journal article" date="2021" name="Proc. Natl. Acad. Sci. U.S.A.">
        <title>Three genomes in the algal genus Volvox reveal the fate of a haploid sex-determining region after a transition to homothallism.</title>
        <authorList>
            <person name="Yamamoto K."/>
            <person name="Hamaji T."/>
            <person name="Kawai-Toyooka H."/>
            <person name="Matsuzaki R."/>
            <person name="Takahashi F."/>
            <person name="Nishimura Y."/>
            <person name="Kawachi M."/>
            <person name="Noguchi H."/>
            <person name="Minakuchi Y."/>
            <person name="Umen J.G."/>
            <person name="Toyoda A."/>
            <person name="Nozaki H."/>
        </authorList>
    </citation>
    <scope>NUCLEOTIDE SEQUENCE</scope>
    <source>
        <strain evidence="1">NIES-3786</strain>
    </source>
</reference>
<sequence length="124" mass="13601">MALALGLGSAGLSQSMLTSDLRIATWYCCAWSTTNLSDQTSSWSTGFCMYMPRMNFRILRSRSPSKKCVARSSSAMAFFLMQRTRSVKRWAAWVGVSCSACLKVCTFRLASGSGRSNLALTLAK</sequence>
<protein>
    <submittedName>
        <fullName evidence="1">Uncharacterized protein</fullName>
    </submittedName>
</protein>
<proteinExistence type="predicted"/>
<dbReference type="AlphaFoldDB" id="A0A8J4D6Z1"/>